<dbReference type="AlphaFoldDB" id="A0A7W5C8Z6"/>
<dbReference type="RefSeq" id="WP_183562245.1">
    <property type="nucleotide sequence ID" value="NZ_CBCSLB010000005.1"/>
</dbReference>
<organism evidence="1 2">
    <name type="scientific">Paenibacillus endophyticus</name>
    <dbReference type="NCBI Taxonomy" id="1294268"/>
    <lineage>
        <taxon>Bacteria</taxon>
        <taxon>Bacillati</taxon>
        <taxon>Bacillota</taxon>
        <taxon>Bacilli</taxon>
        <taxon>Bacillales</taxon>
        <taxon>Paenibacillaceae</taxon>
        <taxon>Paenibacillus</taxon>
    </lineage>
</organism>
<dbReference type="Proteomes" id="UP000518605">
    <property type="component" value="Unassembled WGS sequence"/>
</dbReference>
<protein>
    <submittedName>
        <fullName evidence="1">Uncharacterized protein</fullName>
    </submittedName>
</protein>
<evidence type="ECO:0000313" key="1">
    <source>
        <dbReference type="EMBL" id="MBB3152359.1"/>
    </source>
</evidence>
<sequence>MKYRLIGFVGIITGIYLLASQFISVQGDRVYIYPPSVQEDAYPIEIQSSDSQLIVDGCSIPHKTVAIEVSEAEAKKLREEAGYSSEGISGGVIVEFKETGSCS</sequence>
<reference evidence="1 2" key="1">
    <citation type="submission" date="2020-08" db="EMBL/GenBank/DDBJ databases">
        <title>Genomic Encyclopedia of Type Strains, Phase III (KMG-III): the genomes of soil and plant-associated and newly described type strains.</title>
        <authorList>
            <person name="Whitman W."/>
        </authorList>
    </citation>
    <scope>NUCLEOTIDE SEQUENCE [LARGE SCALE GENOMIC DNA]</scope>
    <source>
        <strain evidence="1 2">CECT 8234</strain>
    </source>
</reference>
<gene>
    <name evidence="1" type="ORF">FHS16_002409</name>
</gene>
<evidence type="ECO:0000313" key="2">
    <source>
        <dbReference type="Proteomes" id="UP000518605"/>
    </source>
</evidence>
<keyword evidence="2" id="KW-1185">Reference proteome</keyword>
<accession>A0A7W5C8Z6</accession>
<comment type="caution">
    <text evidence="1">The sequence shown here is derived from an EMBL/GenBank/DDBJ whole genome shotgun (WGS) entry which is preliminary data.</text>
</comment>
<dbReference type="EMBL" id="JACHXW010000006">
    <property type="protein sequence ID" value="MBB3152359.1"/>
    <property type="molecule type" value="Genomic_DNA"/>
</dbReference>
<name>A0A7W5C8Z6_9BACL</name>
<proteinExistence type="predicted"/>